<feature type="domain" description="Serine hydrolase" evidence="9">
    <location>
        <begin position="132"/>
        <end position="334"/>
    </location>
</feature>
<accession>A0AA88TA85</accession>
<evidence type="ECO:0000256" key="5">
    <source>
        <dbReference type="ARBA" id="ARBA00039155"/>
    </source>
</evidence>
<comment type="function">
    <text evidence="7">Exhibits ester hydrolase activity with a strong preference for long-chain alkyl ester substrates and high selectivity against a variety of short, branched, and substituted esters. Is able to hydrolyze ester bonds within a wide range of p-nitrophenyl derivatives (C2-C14) in vitro, with a strong preference toward substrates of &gt;8 carbons.</text>
</comment>
<dbReference type="EC" id="3.1.1.1" evidence="5"/>
<evidence type="ECO:0000259" key="9">
    <source>
        <dbReference type="Pfam" id="PF03959"/>
    </source>
</evidence>
<evidence type="ECO:0000256" key="6">
    <source>
        <dbReference type="ARBA" id="ARBA00051142"/>
    </source>
</evidence>
<keyword evidence="11" id="KW-1185">Reference proteome</keyword>
<comment type="catalytic activity">
    <reaction evidence="6">
        <text>a carboxylic ester + H2O = an alcohol + a carboxylate + H(+)</text>
        <dbReference type="Rhea" id="RHEA:21164"/>
        <dbReference type="ChEBI" id="CHEBI:15377"/>
        <dbReference type="ChEBI" id="CHEBI:15378"/>
        <dbReference type="ChEBI" id="CHEBI:29067"/>
        <dbReference type="ChEBI" id="CHEBI:30879"/>
        <dbReference type="ChEBI" id="CHEBI:33308"/>
        <dbReference type="EC" id="3.1.1.1"/>
    </reaction>
</comment>
<dbReference type="InterPro" id="IPR050593">
    <property type="entry name" value="LovG"/>
</dbReference>
<dbReference type="GO" id="GO:0005634">
    <property type="term" value="C:nucleus"/>
    <property type="evidence" value="ECO:0007669"/>
    <property type="project" value="TreeGrafter"/>
</dbReference>
<evidence type="ECO:0000256" key="1">
    <source>
        <dbReference type="ARBA" id="ARBA00005863"/>
    </source>
</evidence>
<gene>
    <name evidence="10" type="ORF">Q8A67_023507</name>
</gene>
<evidence type="ECO:0000256" key="8">
    <source>
        <dbReference type="ARBA" id="ARBA00093679"/>
    </source>
</evidence>
<name>A0AA88TA85_9TELE</name>
<dbReference type="EMBL" id="JAUYZG010000023">
    <property type="protein sequence ID" value="KAK2870980.1"/>
    <property type="molecule type" value="Genomic_DNA"/>
</dbReference>
<evidence type="ECO:0000256" key="4">
    <source>
        <dbReference type="ARBA" id="ARBA00022801"/>
    </source>
</evidence>
<dbReference type="InterPro" id="IPR005645">
    <property type="entry name" value="FSH-like_dom"/>
</dbReference>
<evidence type="ECO:0000313" key="10">
    <source>
        <dbReference type="EMBL" id="KAK2870980.1"/>
    </source>
</evidence>
<protein>
    <recommendedName>
        <fullName evidence="2">Esterase OVCA2</fullName>
        <ecNumber evidence="5">3.1.1.1</ecNumber>
    </recommendedName>
    <alternativeName>
        <fullName evidence="8">OVCA2 serine hydrolase domain-containing protein</fullName>
    </alternativeName>
</protein>
<sequence length="342" mass="38226">MESDSQSRLSVYMYADEVDEREEVRVGVCVSGHMFMPQQQERTGIGMRVQRLLITEHFTSIDLLISDTCSLSADCTSSQQWAADLTSFINNQATWAALHTSTRCERILGVIRGLERRKDNIRLGGTLDSLRFNTNGNSFREKTGALRKLLKKQVELVYISAPHQVSAIQNEAIHEPEKTASGGDEDQKGWWFSDVHARSFNAQQECESSLGLEESIETVKTAVKDLGPFDGILGFSQGAALVAMLCALQEQKLEAVFNFRFAILVAGFRSACSQHIRFYEGPVIAIPSLHVFGQDDRVIPEEMSRDLLPVFDGPQILIHPGGHFVPAASSHRQTYQDFLKKF</sequence>
<dbReference type="AlphaFoldDB" id="A0AA88TA85"/>
<evidence type="ECO:0000313" key="11">
    <source>
        <dbReference type="Proteomes" id="UP001187343"/>
    </source>
</evidence>
<proteinExistence type="inferred from homology"/>
<organism evidence="10 11">
    <name type="scientific">Cirrhinus molitorella</name>
    <name type="common">mud carp</name>
    <dbReference type="NCBI Taxonomy" id="172907"/>
    <lineage>
        <taxon>Eukaryota</taxon>
        <taxon>Metazoa</taxon>
        <taxon>Chordata</taxon>
        <taxon>Craniata</taxon>
        <taxon>Vertebrata</taxon>
        <taxon>Euteleostomi</taxon>
        <taxon>Actinopterygii</taxon>
        <taxon>Neopterygii</taxon>
        <taxon>Teleostei</taxon>
        <taxon>Ostariophysi</taxon>
        <taxon>Cypriniformes</taxon>
        <taxon>Cyprinidae</taxon>
        <taxon>Labeoninae</taxon>
        <taxon>Labeonini</taxon>
        <taxon>Cirrhinus</taxon>
    </lineage>
</organism>
<dbReference type="FunFam" id="3.40.50.1820:FF:000073">
    <property type="entry name" value="esterase OVCA2 isoform X6"/>
    <property type="match status" value="1"/>
</dbReference>
<comment type="caution">
    <text evidence="10">The sequence shown here is derived from an EMBL/GenBank/DDBJ whole genome shotgun (WGS) entry which is preliminary data.</text>
</comment>
<evidence type="ECO:0000256" key="7">
    <source>
        <dbReference type="ARBA" id="ARBA00093420"/>
    </source>
</evidence>
<evidence type="ECO:0000256" key="2">
    <source>
        <dbReference type="ARBA" id="ARBA00021974"/>
    </source>
</evidence>
<dbReference type="Pfam" id="PF03959">
    <property type="entry name" value="FSH1"/>
    <property type="match status" value="1"/>
</dbReference>
<dbReference type="GO" id="GO:0005737">
    <property type="term" value="C:cytoplasm"/>
    <property type="evidence" value="ECO:0007669"/>
    <property type="project" value="TreeGrafter"/>
</dbReference>
<dbReference type="PANTHER" id="PTHR48070:SF6">
    <property type="entry name" value="ESTERASE OVCA2"/>
    <property type="match status" value="1"/>
</dbReference>
<reference evidence="10" key="1">
    <citation type="submission" date="2023-08" db="EMBL/GenBank/DDBJ databases">
        <title>Chromosome-level Genome Assembly of mud carp (Cirrhinus molitorella).</title>
        <authorList>
            <person name="Liu H."/>
        </authorList>
    </citation>
    <scope>NUCLEOTIDE SEQUENCE</scope>
    <source>
        <strain evidence="10">Prfri</strain>
        <tissue evidence="10">Muscle</tissue>
    </source>
</reference>
<keyword evidence="3" id="KW-0719">Serine esterase</keyword>
<dbReference type="InterPro" id="IPR029058">
    <property type="entry name" value="AB_hydrolase_fold"/>
</dbReference>
<dbReference type="PANTHER" id="PTHR48070">
    <property type="entry name" value="ESTERASE OVCA2"/>
    <property type="match status" value="1"/>
</dbReference>
<dbReference type="Gene3D" id="3.40.50.1820">
    <property type="entry name" value="alpha/beta hydrolase"/>
    <property type="match status" value="1"/>
</dbReference>
<dbReference type="Proteomes" id="UP001187343">
    <property type="component" value="Unassembled WGS sequence"/>
</dbReference>
<dbReference type="SUPFAM" id="SSF53474">
    <property type="entry name" value="alpha/beta-Hydrolases"/>
    <property type="match status" value="1"/>
</dbReference>
<evidence type="ECO:0000256" key="3">
    <source>
        <dbReference type="ARBA" id="ARBA00022487"/>
    </source>
</evidence>
<keyword evidence="4" id="KW-0378">Hydrolase</keyword>
<comment type="similarity">
    <text evidence="1">Belongs to the LovG family.</text>
</comment>
<dbReference type="GO" id="GO:0032526">
    <property type="term" value="P:response to retinoic acid"/>
    <property type="evidence" value="ECO:0007669"/>
    <property type="project" value="TreeGrafter"/>
</dbReference>
<dbReference type="GO" id="GO:0106435">
    <property type="term" value="F:carboxylesterase activity"/>
    <property type="evidence" value="ECO:0007669"/>
    <property type="project" value="UniProtKB-EC"/>
</dbReference>